<dbReference type="PANTHER" id="PTHR43048">
    <property type="entry name" value="METHYLMALONYL-COA EPIMERASE"/>
    <property type="match status" value="1"/>
</dbReference>
<dbReference type="RefSeq" id="WP_145619678.1">
    <property type="nucleotide sequence ID" value="NZ_VITO01000022.1"/>
</dbReference>
<dbReference type="Gene3D" id="3.10.180.10">
    <property type="entry name" value="2,3-Dihydroxybiphenyl 1,2-Dioxygenase, domain 1"/>
    <property type="match status" value="1"/>
</dbReference>
<evidence type="ECO:0000256" key="2">
    <source>
        <dbReference type="SAM" id="SignalP"/>
    </source>
</evidence>
<organism evidence="4 5">
    <name type="scientific">Nitrospirillum amazonense</name>
    <dbReference type="NCBI Taxonomy" id="28077"/>
    <lineage>
        <taxon>Bacteria</taxon>
        <taxon>Pseudomonadati</taxon>
        <taxon>Pseudomonadota</taxon>
        <taxon>Alphaproteobacteria</taxon>
        <taxon>Rhodospirillales</taxon>
        <taxon>Azospirillaceae</taxon>
        <taxon>Nitrospirillum</taxon>
    </lineage>
</organism>
<dbReference type="GO" id="GO:0016829">
    <property type="term" value="F:lyase activity"/>
    <property type="evidence" value="ECO:0007669"/>
    <property type="project" value="UniProtKB-KW"/>
</dbReference>
<accession>A0A560FC42</accession>
<feature type="chain" id="PRO_5022085102" evidence="2">
    <location>
        <begin position="22"/>
        <end position="196"/>
    </location>
</feature>
<dbReference type="GO" id="GO:0051213">
    <property type="term" value="F:dioxygenase activity"/>
    <property type="evidence" value="ECO:0007669"/>
    <property type="project" value="UniProtKB-KW"/>
</dbReference>
<evidence type="ECO:0000259" key="3">
    <source>
        <dbReference type="PROSITE" id="PS51819"/>
    </source>
</evidence>
<evidence type="ECO:0000313" key="5">
    <source>
        <dbReference type="Proteomes" id="UP000316545"/>
    </source>
</evidence>
<keyword evidence="4" id="KW-0560">Oxidoreductase</keyword>
<dbReference type="InterPro" id="IPR037523">
    <property type="entry name" value="VOC_core"/>
</dbReference>
<dbReference type="Proteomes" id="UP000316545">
    <property type="component" value="Unassembled WGS sequence"/>
</dbReference>
<dbReference type="Pfam" id="PF13669">
    <property type="entry name" value="Glyoxalase_4"/>
    <property type="match status" value="1"/>
</dbReference>
<feature type="signal peptide" evidence="2">
    <location>
        <begin position="1"/>
        <end position="21"/>
    </location>
</feature>
<dbReference type="PANTHER" id="PTHR43048:SF6">
    <property type="entry name" value="BLR8189 PROTEIN"/>
    <property type="match status" value="1"/>
</dbReference>
<feature type="domain" description="VOC" evidence="3">
    <location>
        <begin position="28"/>
        <end position="174"/>
    </location>
</feature>
<gene>
    <name evidence="4" type="ORF">FBZ88_12238</name>
</gene>
<comment type="caution">
    <text evidence="4">The sequence shown here is derived from an EMBL/GenBank/DDBJ whole genome shotgun (WGS) entry which is preliminary data.</text>
</comment>
<reference evidence="4 5" key="1">
    <citation type="submission" date="2019-06" db="EMBL/GenBank/DDBJ databases">
        <title>Genomic Encyclopedia of Type Strains, Phase IV (KMG-V): Genome sequencing to study the core and pangenomes of soil and plant-associated prokaryotes.</title>
        <authorList>
            <person name="Whitman W."/>
        </authorList>
    </citation>
    <scope>NUCLEOTIDE SEQUENCE [LARGE SCALE GENOMIC DNA]</scope>
    <source>
        <strain evidence="4 5">BR 11865</strain>
    </source>
</reference>
<dbReference type="SUPFAM" id="SSF54593">
    <property type="entry name" value="Glyoxalase/Bleomycin resistance protein/Dihydroxybiphenyl dioxygenase"/>
    <property type="match status" value="1"/>
</dbReference>
<keyword evidence="2" id="KW-0732">Signal</keyword>
<dbReference type="InterPro" id="IPR051785">
    <property type="entry name" value="MMCE/EMCE_epimerase"/>
</dbReference>
<dbReference type="AlphaFoldDB" id="A0A560FC42"/>
<keyword evidence="4" id="KW-0223">Dioxygenase</keyword>
<name>A0A560FC42_9PROT</name>
<protein>
    <submittedName>
        <fullName evidence="4">Catechol 2,3-dioxygenase-like lactoylglutathione lyase family enzyme</fullName>
    </submittedName>
</protein>
<proteinExistence type="predicted"/>
<dbReference type="GO" id="GO:0046872">
    <property type="term" value="F:metal ion binding"/>
    <property type="evidence" value="ECO:0007669"/>
    <property type="project" value="UniProtKB-KW"/>
</dbReference>
<keyword evidence="5" id="KW-1185">Reference proteome</keyword>
<evidence type="ECO:0000313" key="4">
    <source>
        <dbReference type="EMBL" id="TWB19184.1"/>
    </source>
</evidence>
<dbReference type="GO" id="GO:0046491">
    <property type="term" value="P:L-methylmalonyl-CoA metabolic process"/>
    <property type="evidence" value="ECO:0007669"/>
    <property type="project" value="TreeGrafter"/>
</dbReference>
<sequence length="196" mass="20804">MKFINAFLVAGLLATGAPAHAQDVKVAGIDHVGITVPDLQQAEEFFSSTFGCVPVTHIGPFPMATSLSPDRKQTVAPRATSLSLAMLRCGTGSNIELFAYKDSTGSTIIPNNEDLGQSHIAFYTDDVKAGAAKLKAKGLQIIGEPITMPSGDTAGETWVHFLSPWGSEMELVGYPNGKGYEKTAKVKLWSAKHPAD</sequence>
<keyword evidence="4" id="KW-0456">Lyase</keyword>
<dbReference type="InterPro" id="IPR029068">
    <property type="entry name" value="Glyas_Bleomycin-R_OHBP_Dase"/>
</dbReference>
<dbReference type="EMBL" id="VITO01000022">
    <property type="protein sequence ID" value="TWB19184.1"/>
    <property type="molecule type" value="Genomic_DNA"/>
</dbReference>
<keyword evidence="1" id="KW-0479">Metal-binding</keyword>
<dbReference type="GO" id="GO:0004493">
    <property type="term" value="F:methylmalonyl-CoA epimerase activity"/>
    <property type="evidence" value="ECO:0007669"/>
    <property type="project" value="TreeGrafter"/>
</dbReference>
<evidence type="ECO:0000256" key="1">
    <source>
        <dbReference type="ARBA" id="ARBA00022723"/>
    </source>
</evidence>
<dbReference type="PROSITE" id="PS51819">
    <property type="entry name" value="VOC"/>
    <property type="match status" value="1"/>
</dbReference>